<dbReference type="Gene3D" id="3.30.559.10">
    <property type="entry name" value="Chloramphenicol acetyltransferase-like domain"/>
    <property type="match status" value="1"/>
</dbReference>
<dbReference type="SUPFAM" id="SSF52777">
    <property type="entry name" value="CoA-dependent acyltransferases"/>
    <property type="match status" value="2"/>
</dbReference>
<dbReference type="InterPro" id="IPR000873">
    <property type="entry name" value="AMP-dep_synth/lig_dom"/>
</dbReference>
<dbReference type="FunFam" id="3.30.300.30:FF:000010">
    <property type="entry name" value="Enterobactin synthetase component F"/>
    <property type="match status" value="1"/>
</dbReference>
<dbReference type="Pfam" id="PF13193">
    <property type="entry name" value="AMP-binding_C"/>
    <property type="match status" value="1"/>
</dbReference>
<dbReference type="SUPFAM" id="SSF47336">
    <property type="entry name" value="ACP-like"/>
    <property type="match status" value="1"/>
</dbReference>
<dbReference type="GO" id="GO:0003824">
    <property type="term" value="F:catalytic activity"/>
    <property type="evidence" value="ECO:0007669"/>
    <property type="project" value="InterPro"/>
</dbReference>
<keyword evidence="6" id="KW-1185">Reference proteome</keyword>
<dbReference type="NCBIfam" id="TIGR01733">
    <property type="entry name" value="AA-adenyl-dom"/>
    <property type="match status" value="1"/>
</dbReference>
<dbReference type="GO" id="GO:0072330">
    <property type="term" value="P:monocarboxylic acid biosynthetic process"/>
    <property type="evidence" value="ECO:0007669"/>
    <property type="project" value="UniProtKB-ARBA"/>
</dbReference>
<dbReference type="InterPro" id="IPR020845">
    <property type="entry name" value="AMP-binding_CS"/>
</dbReference>
<evidence type="ECO:0000313" key="5">
    <source>
        <dbReference type="EMBL" id="MBD2775784.1"/>
    </source>
</evidence>
<name>A0A8J7C7L7_9CYAN</name>
<dbReference type="EMBL" id="JACXAE010000085">
    <property type="protein sequence ID" value="MBD2775784.1"/>
    <property type="molecule type" value="Genomic_DNA"/>
</dbReference>
<dbReference type="InterPro" id="IPR023213">
    <property type="entry name" value="CAT-like_dom_sf"/>
</dbReference>
<evidence type="ECO:0000256" key="3">
    <source>
        <dbReference type="ARBA" id="ARBA00022553"/>
    </source>
</evidence>
<dbReference type="GO" id="GO:0044550">
    <property type="term" value="P:secondary metabolite biosynthetic process"/>
    <property type="evidence" value="ECO:0007669"/>
    <property type="project" value="UniProtKB-ARBA"/>
</dbReference>
<keyword evidence="2" id="KW-0596">Phosphopantetheine</keyword>
<dbReference type="PANTHER" id="PTHR45527:SF1">
    <property type="entry name" value="FATTY ACID SYNTHASE"/>
    <property type="match status" value="1"/>
</dbReference>
<dbReference type="PANTHER" id="PTHR45527">
    <property type="entry name" value="NONRIBOSOMAL PEPTIDE SYNTHETASE"/>
    <property type="match status" value="1"/>
</dbReference>
<organism evidence="5 6">
    <name type="scientific">Iningainema tapete BLCC-T55</name>
    <dbReference type="NCBI Taxonomy" id="2748662"/>
    <lineage>
        <taxon>Bacteria</taxon>
        <taxon>Bacillati</taxon>
        <taxon>Cyanobacteriota</taxon>
        <taxon>Cyanophyceae</taxon>
        <taxon>Nostocales</taxon>
        <taxon>Scytonemataceae</taxon>
        <taxon>Iningainema tapete</taxon>
    </lineage>
</organism>
<dbReference type="FunFam" id="3.30.559.10:FF:000012">
    <property type="entry name" value="Non-ribosomal peptide synthetase"/>
    <property type="match status" value="1"/>
</dbReference>
<feature type="domain" description="Carrier" evidence="4">
    <location>
        <begin position="1018"/>
        <end position="1093"/>
    </location>
</feature>
<dbReference type="FunFam" id="2.30.38.10:FF:000001">
    <property type="entry name" value="Non-ribosomal peptide synthetase PvdI"/>
    <property type="match status" value="1"/>
</dbReference>
<dbReference type="InterPro" id="IPR020806">
    <property type="entry name" value="PKS_PP-bd"/>
</dbReference>
<evidence type="ECO:0000259" key="4">
    <source>
        <dbReference type="PROSITE" id="PS50075"/>
    </source>
</evidence>
<dbReference type="CDD" id="cd05930">
    <property type="entry name" value="A_NRPS"/>
    <property type="match status" value="1"/>
</dbReference>
<reference evidence="5" key="1">
    <citation type="submission" date="2020-09" db="EMBL/GenBank/DDBJ databases">
        <title>Iningainema tapete sp. nov. (Scytonemataceae, Cyanobacteria) from greenhouses in central Florida (USA) produces two types of nodularin with biosynthetic potential for microcystin-LR and anabaenopeptins.</title>
        <authorList>
            <person name="Berthold D.E."/>
            <person name="Lefler F.W."/>
            <person name="Huang I.-S."/>
            <person name="Abdulla H."/>
            <person name="Zimba P.V."/>
            <person name="Laughinghouse H.D. IV."/>
        </authorList>
    </citation>
    <scope>NUCLEOTIDE SEQUENCE</scope>
    <source>
        <strain evidence="5">BLCCT55</strain>
    </source>
</reference>
<evidence type="ECO:0000256" key="2">
    <source>
        <dbReference type="ARBA" id="ARBA00022450"/>
    </source>
</evidence>
<dbReference type="Gene3D" id="2.30.38.10">
    <property type="entry name" value="Luciferase, Domain 3"/>
    <property type="match status" value="1"/>
</dbReference>
<dbReference type="PROSITE" id="PS00455">
    <property type="entry name" value="AMP_BINDING"/>
    <property type="match status" value="1"/>
</dbReference>
<dbReference type="Pfam" id="PF00550">
    <property type="entry name" value="PP-binding"/>
    <property type="match status" value="1"/>
</dbReference>
<proteinExistence type="predicted"/>
<dbReference type="SMART" id="SM00823">
    <property type="entry name" value="PKS_PP"/>
    <property type="match status" value="1"/>
</dbReference>
<evidence type="ECO:0000313" key="6">
    <source>
        <dbReference type="Proteomes" id="UP000629098"/>
    </source>
</evidence>
<dbReference type="RefSeq" id="WP_190834681.1">
    <property type="nucleotide sequence ID" value="NZ_CAWPPI010000085.1"/>
</dbReference>
<dbReference type="SUPFAM" id="SSF56801">
    <property type="entry name" value="Acetyl-CoA synthetase-like"/>
    <property type="match status" value="1"/>
</dbReference>
<dbReference type="Pfam" id="PF00668">
    <property type="entry name" value="Condensation"/>
    <property type="match status" value="1"/>
</dbReference>
<dbReference type="Gene3D" id="3.40.50.980">
    <property type="match status" value="2"/>
</dbReference>
<protein>
    <submittedName>
        <fullName evidence="5">Amino acid adenylation domain-containing protein</fullName>
    </submittedName>
</protein>
<dbReference type="Pfam" id="PF00501">
    <property type="entry name" value="AMP-binding"/>
    <property type="match status" value="1"/>
</dbReference>
<dbReference type="AlphaFoldDB" id="A0A8J7C7L7"/>
<sequence>MDEKRYEISQLKSKLSPTKQALLEKRLRGKTETNSQLKVIPRRSHDPAPLSSTQARLWFLHQLDPKSPVYNELTCIRLLGTLNVVVLEQSLNEIVQRHESLRTNIEMVEGQPVQVIHPNVTVTLSVVHLHSLPEAVRQIEVERLTTELAHKPFDLTSDRLLRVTLLQTLEQEHLLVFVIHHIAADGWSMQVLLKELTILYKAFDTVQPSPLPALPIQYADFAIWQHQWLQQRQQTQISYWKQQLADVPTVLLPNDRPRPPVQSFQGAVIPWKLSLSLTHRLRAMSNREGVTLFMTLLAAFQTLLYRYTQEDDICVGSPIANRNQTEIQGLIGFFVNTLVLRTNLSGNPSFLELLRRVREVCVGAYAHADLPFEQLVQELHPERNLSYMPFFQVMFVLLEDIHKELTLPGLTLSWHQMHSKTAKFDLTLYVIDGELELTGFLEYNTDLFNSETITRMVEHFQTLLESITANPQAKLSDLPLLTATELHTLIVEWNNTSTDWSSDVCIHELFEAQAAMTPDAIAVVFEEQKLTYRELNTRANQLAHYLRKLGVKPEVLVGICIERSPEMAIALLGILKAGGAYVPLDPAYPQQRLAFMLEDAKVSVLLTTQQANTLGQHQAQIVYLDTDWDCIALESPHNPVNHCTTDNLAYVIYTSGSTGKPKGVCGLHRGAVNRFQWMWQKYPFTPDEVCCQKTSLNFVDSVWEIFGPLLQGIPTVIVPDSVVLDPPKFVATLAHHNVTRLVLVPSLLRVLLENEDDLQLRLPKLKLWVTSGEAISIDLLQNFRLVMPNSTLLNLYGSSEVSADVTYKSIEPLASVQSRVAIGRPIANTQVYVLDKQQKPLPTGIPGELYVGGAGLARGYLNRPDLTNERFIPNPFTDFGFSGRLYKTGDRSRYLPNGDLEYLGRIDYQVKVRGFRIELGEIEAVLAQHPVVKQAVVIASPDEPSKQQLVAYVVSHPQQTVTVSELHHLLKQQLPEYMIPRAFVTLEALPLLPNGKIDRHALRVPDQTRPELQAIYQQPQTEIEKTIAQIWQEVLHFEGVGIHDNFFELGGHSLLLLQVHNKLRQIFPADLSILELFRYPTISSLAELLAKTNNNKLSSTQIDSRTEKLQDGKARIKKILAISNKFIQGKCI</sequence>
<dbReference type="GO" id="GO:0005829">
    <property type="term" value="C:cytosol"/>
    <property type="evidence" value="ECO:0007669"/>
    <property type="project" value="TreeGrafter"/>
</dbReference>
<dbReference type="GO" id="GO:0008610">
    <property type="term" value="P:lipid biosynthetic process"/>
    <property type="evidence" value="ECO:0007669"/>
    <property type="project" value="UniProtKB-ARBA"/>
</dbReference>
<comment type="cofactor">
    <cofactor evidence="1">
        <name>pantetheine 4'-phosphate</name>
        <dbReference type="ChEBI" id="CHEBI:47942"/>
    </cofactor>
</comment>
<dbReference type="InterPro" id="IPR045851">
    <property type="entry name" value="AMP-bd_C_sf"/>
</dbReference>
<dbReference type="FunFam" id="1.10.1200.10:FF:000016">
    <property type="entry name" value="Non-ribosomal peptide synthase"/>
    <property type="match status" value="1"/>
</dbReference>
<comment type="caution">
    <text evidence="5">The sequence shown here is derived from an EMBL/GenBank/DDBJ whole genome shotgun (WGS) entry which is preliminary data.</text>
</comment>
<gene>
    <name evidence="5" type="ORF">ICL16_27925</name>
</gene>
<dbReference type="InterPro" id="IPR010071">
    <property type="entry name" value="AA_adenyl_dom"/>
</dbReference>
<dbReference type="FunFam" id="3.40.50.12780:FF:000012">
    <property type="entry name" value="Non-ribosomal peptide synthetase"/>
    <property type="match status" value="1"/>
</dbReference>
<dbReference type="Gene3D" id="1.10.1200.10">
    <property type="entry name" value="ACP-like"/>
    <property type="match status" value="1"/>
</dbReference>
<dbReference type="GO" id="GO:0043041">
    <property type="term" value="P:amino acid activation for nonribosomal peptide biosynthetic process"/>
    <property type="evidence" value="ECO:0007669"/>
    <property type="project" value="TreeGrafter"/>
</dbReference>
<dbReference type="GO" id="GO:0031177">
    <property type="term" value="F:phosphopantetheine binding"/>
    <property type="evidence" value="ECO:0007669"/>
    <property type="project" value="InterPro"/>
</dbReference>
<evidence type="ECO:0000256" key="1">
    <source>
        <dbReference type="ARBA" id="ARBA00001957"/>
    </source>
</evidence>
<dbReference type="Gene3D" id="3.30.300.30">
    <property type="match status" value="1"/>
</dbReference>
<dbReference type="CDD" id="cd19531">
    <property type="entry name" value="LCL_NRPS-like"/>
    <property type="match status" value="1"/>
</dbReference>
<dbReference type="PROSITE" id="PS50075">
    <property type="entry name" value="CARRIER"/>
    <property type="match status" value="1"/>
</dbReference>
<dbReference type="InterPro" id="IPR001242">
    <property type="entry name" value="Condensation_dom"/>
</dbReference>
<dbReference type="InterPro" id="IPR025110">
    <property type="entry name" value="AMP-bd_C"/>
</dbReference>
<dbReference type="InterPro" id="IPR036736">
    <property type="entry name" value="ACP-like_sf"/>
</dbReference>
<dbReference type="Gene3D" id="3.30.559.30">
    <property type="entry name" value="Nonribosomal peptide synthetase, condensation domain"/>
    <property type="match status" value="1"/>
</dbReference>
<dbReference type="InterPro" id="IPR009081">
    <property type="entry name" value="PP-bd_ACP"/>
</dbReference>
<accession>A0A8J7C7L7</accession>
<dbReference type="Proteomes" id="UP000629098">
    <property type="component" value="Unassembled WGS sequence"/>
</dbReference>
<keyword evidence="3" id="KW-0597">Phosphoprotein</keyword>
<dbReference type="FunFam" id="3.40.50.980:FF:000001">
    <property type="entry name" value="Non-ribosomal peptide synthetase"/>
    <property type="match status" value="1"/>
</dbReference>